<evidence type="ECO:0000313" key="3">
    <source>
        <dbReference type="Proteomes" id="UP000663090"/>
    </source>
</evidence>
<protein>
    <submittedName>
        <fullName evidence="2">Uncharacterized protein</fullName>
    </submittedName>
</protein>
<name>A0ABX7NEL6_9BACT</name>
<organism evidence="2 3">
    <name type="scientific">Myxococcus landrumensis</name>
    <dbReference type="NCBI Taxonomy" id="2813577"/>
    <lineage>
        <taxon>Bacteria</taxon>
        <taxon>Pseudomonadati</taxon>
        <taxon>Myxococcota</taxon>
        <taxon>Myxococcia</taxon>
        <taxon>Myxococcales</taxon>
        <taxon>Cystobacterineae</taxon>
        <taxon>Myxococcaceae</taxon>
        <taxon>Myxococcus</taxon>
    </lineage>
</organism>
<keyword evidence="3" id="KW-1185">Reference proteome</keyword>
<dbReference type="Proteomes" id="UP000663090">
    <property type="component" value="Chromosome"/>
</dbReference>
<evidence type="ECO:0000256" key="1">
    <source>
        <dbReference type="SAM" id="SignalP"/>
    </source>
</evidence>
<reference evidence="2 3" key="1">
    <citation type="submission" date="2021-02" db="EMBL/GenBank/DDBJ databases">
        <title>De Novo genome assembly of isolated myxobacteria.</title>
        <authorList>
            <person name="Stevens D.C."/>
        </authorList>
    </citation>
    <scope>NUCLEOTIDE SEQUENCE [LARGE SCALE GENOMIC DNA]</scope>
    <source>
        <strain evidence="2 3">SCHIC003</strain>
    </source>
</reference>
<sequence>MTPRLLPALFLVLLPFASQAQISFPKDERWLTVGPLVSINDLTDKPRFGLGLETTLNWLDDVHSLGAFAQAQWMTQGHARLAGGIQGTLVFGGLELGVYHDTGTQEHLPTTGLQLTPFVTGIYGSLGLRIGIPLSDKGGGLGLDGVPGRVRQGREVGLVLTGKLPFELSDHSTFEPSYPWN</sequence>
<proteinExistence type="predicted"/>
<gene>
    <name evidence="2" type="ORF">JY572_12665</name>
</gene>
<dbReference type="EMBL" id="CP071091">
    <property type="protein sequence ID" value="QSQ16843.1"/>
    <property type="molecule type" value="Genomic_DNA"/>
</dbReference>
<keyword evidence="1" id="KW-0732">Signal</keyword>
<accession>A0ABX7NEL6</accession>
<dbReference type="RefSeq" id="WP_206718479.1">
    <property type="nucleotide sequence ID" value="NZ_CP071091.1"/>
</dbReference>
<feature type="chain" id="PRO_5047467069" evidence="1">
    <location>
        <begin position="21"/>
        <end position="181"/>
    </location>
</feature>
<feature type="signal peptide" evidence="1">
    <location>
        <begin position="1"/>
        <end position="20"/>
    </location>
</feature>
<evidence type="ECO:0000313" key="2">
    <source>
        <dbReference type="EMBL" id="QSQ16843.1"/>
    </source>
</evidence>